<protein>
    <recommendedName>
        <fullName evidence="14">Calmodulin</fullName>
    </recommendedName>
</protein>
<keyword evidence="2" id="KW-0813">Transport</keyword>
<dbReference type="GO" id="GO:0005524">
    <property type="term" value="F:ATP binding"/>
    <property type="evidence" value="ECO:0007669"/>
    <property type="project" value="UniProtKB-KW"/>
</dbReference>
<evidence type="ECO:0000256" key="5">
    <source>
        <dbReference type="ARBA" id="ARBA00022741"/>
    </source>
</evidence>
<keyword evidence="13" id="KW-1185">Reference proteome</keyword>
<dbReference type="InterPro" id="IPR046349">
    <property type="entry name" value="C1-like_sf"/>
</dbReference>
<gene>
    <name evidence="12" type="ORF">PECAL_1P18750</name>
</gene>
<feature type="domain" description="ABC transporter" evidence="10">
    <location>
        <begin position="645"/>
        <end position="893"/>
    </location>
</feature>
<dbReference type="EMBL" id="CAKKNE010000001">
    <property type="protein sequence ID" value="CAH0365435.1"/>
    <property type="molecule type" value="Genomic_DNA"/>
</dbReference>
<dbReference type="Gene3D" id="3.40.50.300">
    <property type="entry name" value="P-loop containing nucleotide triphosphate hydrolases"/>
    <property type="match status" value="1"/>
</dbReference>
<dbReference type="InterPro" id="IPR003593">
    <property type="entry name" value="AAA+_ATPase"/>
</dbReference>
<evidence type="ECO:0000259" key="11">
    <source>
        <dbReference type="PROSITE" id="PS50929"/>
    </source>
</evidence>
<evidence type="ECO:0000259" key="10">
    <source>
        <dbReference type="PROSITE" id="PS50893"/>
    </source>
</evidence>
<keyword evidence="3 9" id="KW-0812">Transmembrane</keyword>
<dbReference type="PROSITE" id="PS50893">
    <property type="entry name" value="ABC_TRANSPORTER_2"/>
    <property type="match status" value="1"/>
</dbReference>
<dbReference type="PANTHER" id="PTHR43394:SF5">
    <property type="entry name" value="ABC TRANSPORTER B FAMILY"/>
    <property type="match status" value="1"/>
</dbReference>
<dbReference type="FunFam" id="3.40.50.300:FF:000836">
    <property type="entry name" value="ABC transporter B family member 25"/>
    <property type="match status" value="1"/>
</dbReference>
<evidence type="ECO:0000256" key="6">
    <source>
        <dbReference type="ARBA" id="ARBA00022840"/>
    </source>
</evidence>
<keyword evidence="5" id="KW-0547">Nucleotide-binding</keyword>
<dbReference type="SUPFAM" id="SSF90123">
    <property type="entry name" value="ABC transporter transmembrane region"/>
    <property type="match status" value="1"/>
</dbReference>
<comment type="caution">
    <text evidence="12">The sequence shown here is derived from an EMBL/GenBank/DDBJ whole genome shotgun (WGS) entry which is preliminary data.</text>
</comment>
<dbReference type="InterPro" id="IPR039421">
    <property type="entry name" value="Type_1_exporter"/>
</dbReference>
<dbReference type="PROSITE" id="PS00211">
    <property type="entry name" value="ABC_TRANSPORTER_1"/>
    <property type="match status" value="1"/>
</dbReference>
<proteinExistence type="predicted"/>
<dbReference type="PROSITE" id="PS50929">
    <property type="entry name" value="ABC_TM1F"/>
    <property type="match status" value="1"/>
</dbReference>
<keyword evidence="7 9" id="KW-1133">Transmembrane helix</keyword>
<dbReference type="GO" id="GO:0016887">
    <property type="term" value="F:ATP hydrolysis activity"/>
    <property type="evidence" value="ECO:0007669"/>
    <property type="project" value="InterPro"/>
</dbReference>
<dbReference type="Pfam" id="PF00664">
    <property type="entry name" value="ABC_membrane"/>
    <property type="match status" value="1"/>
</dbReference>
<evidence type="ECO:0000256" key="2">
    <source>
        <dbReference type="ARBA" id="ARBA00022448"/>
    </source>
</evidence>
<sequence length="924" mass="100423">MASSYRVNLLDVLRTQANSEQENRRRVLRVYGGLMALTHLLDVCAAVALVACYGGFETKAALRPFERWDFAFGHKVTDVFFMALARAIVFPLLTRLAVRCGRRDGCLCAKKPAAPEGYAALDGEERTGAAAAAALSADLADKDRQRQKAHAAARKHAILGLLFVLATGMQVYVGVKLNNFDWGPPADFEGDRGRERRRTKTAQILLVCAGVLFTNISAWLARELVRELTRDDGLYLPEVHAHPLVYDATLSRHWCDLCGTPIRRGGAWRCKLCDFDLCVPCASRTDAATVGEHVLRGDRGARRETNVSSSSYLRRAISLAAGQKGLLFVALALLACNSALALALPKYQGRIVDRVVRKERGAFRNAVVQYLYLMIAQGLCQAAYQAAFSVVSRNILFGVRTTLFKSVIRQDTAFFDGTTSGHLTSRLTNDAQVMMAPIQASLASLLSNSIMLIGGVTMCFATSYELSMLAFVVVGPIMYLWDLYGNWSKSLSRRVLAAWAEANAVATEALHHIRTVKAFVTEDTETKKYDEACGEALRLGIRDALGFGLTSALTGYLDLGTGVLILWEGGRIVLRGDGSLTIGELVTFQLYWTTMNAAYQALQGLVTSFTRSAAAAEKVFSLIDSLPDISPDDGEAIDWDVDGKLSLEDVEFHYVMRPDAKVLRGLSLEIAPRSVCALVGRSGGGKSTIVSLLMRFYDCRGGTLKLDGRDVSSLNVKAYRGLFGIVAQDTPLFARSIRKNIAYGHPGADKDDADADEDLGKEVEAAAAEAQAHDFISEMKDAYQTRVGERGGRLSGGQRQRVAIARIFLRRPKIILLDEATSALDEDSQQAVQASLDALIRKGDSTVVLVAHRLSTVMNADKIAVIADGGVKEEGSHDELCERGGVYAGLVRKQLTKAAAVLDQGKEDAVERAAANDTIDKLLG</sequence>
<evidence type="ECO:0000313" key="12">
    <source>
        <dbReference type="EMBL" id="CAH0365435.1"/>
    </source>
</evidence>
<evidence type="ECO:0008006" key="14">
    <source>
        <dbReference type="Google" id="ProtNLM"/>
    </source>
</evidence>
<feature type="transmembrane region" description="Helical" evidence="9">
    <location>
        <begin position="325"/>
        <end position="344"/>
    </location>
</feature>
<evidence type="ECO:0000256" key="3">
    <source>
        <dbReference type="ARBA" id="ARBA00022692"/>
    </source>
</evidence>
<dbReference type="InterPro" id="IPR004146">
    <property type="entry name" value="DC1"/>
</dbReference>
<dbReference type="Pfam" id="PF03107">
    <property type="entry name" value="C1_2"/>
    <property type="match status" value="1"/>
</dbReference>
<feature type="transmembrane region" description="Helical" evidence="9">
    <location>
        <begin position="442"/>
        <end position="460"/>
    </location>
</feature>
<dbReference type="FunFam" id="1.20.1560.10:FF:000215">
    <property type="entry name" value="ABC transporter B family member 4"/>
    <property type="match status" value="1"/>
</dbReference>
<dbReference type="SMART" id="SM00382">
    <property type="entry name" value="AAA"/>
    <property type="match status" value="1"/>
</dbReference>
<feature type="transmembrane region" description="Helical" evidence="9">
    <location>
        <begin position="76"/>
        <end position="93"/>
    </location>
</feature>
<dbReference type="GO" id="GO:0090374">
    <property type="term" value="P:oligopeptide export from mitochondrion"/>
    <property type="evidence" value="ECO:0007669"/>
    <property type="project" value="TreeGrafter"/>
</dbReference>
<dbReference type="Pfam" id="PF00005">
    <property type="entry name" value="ABC_tran"/>
    <property type="match status" value="1"/>
</dbReference>
<evidence type="ECO:0000256" key="9">
    <source>
        <dbReference type="SAM" id="Phobius"/>
    </source>
</evidence>
<evidence type="ECO:0000313" key="13">
    <source>
        <dbReference type="Proteomes" id="UP000789595"/>
    </source>
</evidence>
<keyword evidence="8 9" id="KW-0472">Membrane</keyword>
<feature type="domain" description="ABC transmembrane type-1" evidence="11">
    <location>
        <begin position="328"/>
        <end position="611"/>
    </location>
</feature>
<feature type="transmembrane region" description="Helical" evidence="9">
    <location>
        <begin position="466"/>
        <end position="484"/>
    </location>
</feature>
<dbReference type="Gene3D" id="1.20.1560.10">
    <property type="entry name" value="ABC transporter type 1, transmembrane domain"/>
    <property type="match status" value="1"/>
</dbReference>
<evidence type="ECO:0000256" key="4">
    <source>
        <dbReference type="ARBA" id="ARBA00022737"/>
    </source>
</evidence>
<dbReference type="PANTHER" id="PTHR43394">
    <property type="entry name" value="ATP-DEPENDENT PERMEASE MDL1, MITOCHONDRIAL"/>
    <property type="match status" value="1"/>
</dbReference>
<dbReference type="AlphaFoldDB" id="A0A8J2S7K0"/>
<dbReference type="OrthoDB" id="6500128at2759"/>
<dbReference type="InterPro" id="IPR036640">
    <property type="entry name" value="ABC1_TM_sf"/>
</dbReference>
<evidence type="ECO:0000256" key="1">
    <source>
        <dbReference type="ARBA" id="ARBA00004141"/>
    </source>
</evidence>
<keyword evidence="6" id="KW-0067">ATP-binding</keyword>
<feature type="transmembrane region" description="Helical" evidence="9">
    <location>
        <begin position="34"/>
        <end position="56"/>
    </location>
</feature>
<feature type="transmembrane region" description="Helical" evidence="9">
    <location>
        <begin position="156"/>
        <end position="175"/>
    </location>
</feature>
<dbReference type="GO" id="GO:0015421">
    <property type="term" value="F:ABC-type oligopeptide transporter activity"/>
    <property type="evidence" value="ECO:0007669"/>
    <property type="project" value="TreeGrafter"/>
</dbReference>
<comment type="subcellular location">
    <subcellularLocation>
        <location evidence="1">Membrane</location>
        <topology evidence="1">Multi-pass membrane protein</topology>
    </subcellularLocation>
</comment>
<dbReference type="InterPro" id="IPR027417">
    <property type="entry name" value="P-loop_NTPase"/>
</dbReference>
<reference evidence="12" key="1">
    <citation type="submission" date="2021-11" db="EMBL/GenBank/DDBJ databases">
        <authorList>
            <consortium name="Genoscope - CEA"/>
            <person name="William W."/>
        </authorList>
    </citation>
    <scope>NUCLEOTIDE SEQUENCE</scope>
</reference>
<dbReference type="Proteomes" id="UP000789595">
    <property type="component" value="Unassembled WGS sequence"/>
</dbReference>
<evidence type="ECO:0000256" key="7">
    <source>
        <dbReference type="ARBA" id="ARBA00022989"/>
    </source>
</evidence>
<dbReference type="InterPro" id="IPR017871">
    <property type="entry name" value="ABC_transporter-like_CS"/>
</dbReference>
<dbReference type="SUPFAM" id="SSF52540">
    <property type="entry name" value="P-loop containing nucleoside triphosphate hydrolases"/>
    <property type="match status" value="1"/>
</dbReference>
<dbReference type="SUPFAM" id="SSF57889">
    <property type="entry name" value="Cysteine-rich domain"/>
    <property type="match status" value="1"/>
</dbReference>
<accession>A0A8J2S7K0</accession>
<evidence type="ECO:0000256" key="8">
    <source>
        <dbReference type="ARBA" id="ARBA00023136"/>
    </source>
</evidence>
<keyword evidence="4" id="KW-0677">Repeat</keyword>
<dbReference type="GO" id="GO:0005743">
    <property type="term" value="C:mitochondrial inner membrane"/>
    <property type="evidence" value="ECO:0007669"/>
    <property type="project" value="TreeGrafter"/>
</dbReference>
<dbReference type="InterPro" id="IPR003439">
    <property type="entry name" value="ABC_transporter-like_ATP-bd"/>
</dbReference>
<feature type="transmembrane region" description="Helical" evidence="9">
    <location>
        <begin position="370"/>
        <end position="391"/>
    </location>
</feature>
<dbReference type="InterPro" id="IPR011527">
    <property type="entry name" value="ABC1_TM_dom"/>
</dbReference>
<organism evidence="12 13">
    <name type="scientific">Pelagomonas calceolata</name>
    <dbReference type="NCBI Taxonomy" id="35677"/>
    <lineage>
        <taxon>Eukaryota</taxon>
        <taxon>Sar</taxon>
        <taxon>Stramenopiles</taxon>
        <taxon>Ochrophyta</taxon>
        <taxon>Pelagophyceae</taxon>
        <taxon>Pelagomonadales</taxon>
        <taxon>Pelagomonadaceae</taxon>
        <taxon>Pelagomonas</taxon>
    </lineage>
</organism>
<feature type="transmembrane region" description="Helical" evidence="9">
    <location>
        <begin position="202"/>
        <end position="221"/>
    </location>
</feature>
<name>A0A8J2S7K0_9STRA</name>